<dbReference type="Pfam" id="PF00583">
    <property type="entry name" value="Acetyltransf_1"/>
    <property type="match status" value="1"/>
</dbReference>
<accession>A0ABQ5LWD0</accession>
<dbReference type="CDD" id="cd04301">
    <property type="entry name" value="NAT_SF"/>
    <property type="match status" value="1"/>
</dbReference>
<evidence type="ECO:0000313" key="3">
    <source>
        <dbReference type="EMBL" id="GKY88690.1"/>
    </source>
</evidence>
<dbReference type="RefSeq" id="WP_281842726.1">
    <property type="nucleotide sequence ID" value="NZ_BROH01000007.1"/>
</dbReference>
<organism evidence="3 4">
    <name type="scientific">Sinisalibacter aestuarii</name>
    <dbReference type="NCBI Taxonomy" id="2949426"/>
    <lineage>
        <taxon>Bacteria</taxon>
        <taxon>Pseudomonadati</taxon>
        <taxon>Pseudomonadota</taxon>
        <taxon>Alphaproteobacteria</taxon>
        <taxon>Rhodobacterales</taxon>
        <taxon>Roseobacteraceae</taxon>
        <taxon>Sinisalibacter</taxon>
    </lineage>
</organism>
<dbReference type="PANTHER" id="PTHR13947:SF37">
    <property type="entry name" value="LD18367P"/>
    <property type="match status" value="1"/>
</dbReference>
<dbReference type="SUPFAM" id="SSF55729">
    <property type="entry name" value="Acyl-CoA N-acyltransferases (Nat)"/>
    <property type="match status" value="1"/>
</dbReference>
<dbReference type="PANTHER" id="PTHR13947">
    <property type="entry name" value="GNAT FAMILY N-ACETYLTRANSFERASE"/>
    <property type="match status" value="1"/>
</dbReference>
<gene>
    <name evidence="3" type="ORF">STA1M1_25590</name>
</gene>
<sequence length="166" mass="18309">MTEGAAGPQAKVRPFASGDIDWIVQRHGALYAEDQGFDASFEALVAEILADFMARDRRPVENGWIMEADGARLGCVFVVAEDDETARLRLMLVEPGARGQGVGQSLLETAIDHARSQGFTHMVLWTQEALHAAVRLYARNGFRLVESATGVHFGREIVNQTWQRAL</sequence>
<dbReference type="EMBL" id="BROH01000007">
    <property type="protein sequence ID" value="GKY88690.1"/>
    <property type="molecule type" value="Genomic_DNA"/>
</dbReference>
<dbReference type="Gene3D" id="3.40.630.30">
    <property type="match status" value="1"/>
</dbReference>
<dbReference type="InterPro" id="IPR016181">
    <property type="entry name" value="Acyl_CoA_acyltransferase"/>
</dbReference>
<keyword evidence="1" id="KW-0808">Transferase</keyword>
<evidence type="ECO:0000313" key="4">
    <source>
        <dbReference type="Proteomes" id="UP001144205"/>
    </source>
</evidence>
<reference evidence="3" key="1">
    <citation type="journal article" date="2023" name="Int. J. Syst. Evol. Microbiol.">
        <title>Sinisalibacter aestuarii sp. nov., isolated from estuarine sediment of the Arakawa River.</title>
        <authorList>
            <person name="Arafat S.T."/>
            <person name="Hirano S."/>
            <person name="Sato A."/>
            <person name="Takeuchi K."/>
            <person name="Yasuda T."/>
            <person name="Terahara T."/>
            <person name="Hamada M."/>
            <person name="Kobayashi T."/>
        </authorList>
    </citation>
    <scope>NUCLEOTIDE SEQUENCE</scope>
    <source>
        <strain evidence="3">B-399</strain>
    </source>
</reference>
<dbReference type="InterPro" id="IPR000182">
    <property type="entry name" value="GNAT_dom"/>
</dbReference>
<evidence type="ECO:0000259" key="2">
    <source>
        <dbReference type="PROSITE" id="PS51186"/>
    </source>
</evidence>
<evidence type="ECO:0000256" key="1">
    <source>
        <dbReference type="ARBA" id="ARBA00022679"/>
    </source>
</evidence>
<protein>
    <recommendedName>
        <fullName evidence="2">N-acetyltransferase domain-containing protein</fullName>
    </recommendedName>
</protein>
<keyword evidence="4" id="KW-1185">Reference proteome</keyword>
<proteinExistence type="predicted"/>
<comment type="caution">
    <text evidence="3">The sequence shown here is derived from an EMBL/GenBank/DDBJ whole genome shotgun (WGS) entry which is preliminary data.</text>
</comment>
<dbReference type="InterPro" id="IPR050769">
    <property type="entry name" value="NAT_camello-type"/>
</dbReference>
<dbReference type="Proteomes" id="UP001144205">
    <property type="component" value="Unassembled WGS sequence"/>
</dbReference>
<dbReference type="PROSITE" id="PS51186">
    <property type="entry name" value="GNAT"/>
    <property type="match status" value="1"/>
</dbReference>
<name>A0ABQ5LWD0_9RHOB</name>
<feature type="domain" description="N-acetyltransferase" evidence="2">
    <location>
        <begin position="10"/>
        <end position="164"/>
    </location>
</feature>